<dbReference type="InterPro" id="IPR026392">
    <property type="entry name" value="Exo/Archaeosortase_dom"/>
</dbReference>
<evidence type="ECO:0000313" key="9">
    <source>
        <dbReference type="EMBL" id="PSR22692.1"/>
    </source>
</evidence>
<proteinExistence type="predicted"/>
<evidence type="ECO:0000256" key="4">
    <source>
        <dbReference type="ARBA" id="ARBA00022692"/>
    </source>
</evidence>
<evidence type="ECO:0000256" key="3">
    <source>
        <dbReference type="ARBA" id="ARBA00022670"/>
    </source>
</evidence>
<feature type="transmembrane region" description="Helical" evidence="8">
    <location>
        <begin position="160"/>
        <end position="177"/>
    </location>
</feature>
<dbReference type="NCBIfam" id="TIGR04178">
    <property type="entry name" value="exo_archaeo"/>
    <property type="match status" value="1"/>
</dbReference>
<keyword evidence="5" id="KW-0378">Hydrolase</keyword>
<dbReference type="Proteomes" id="UP000241848">
    <property type="component" value="Unassembled WGS sequence"/>
</dbReference>
<accession>A0A2T2WKD2</accession>
<feature type="transmembrane region" description="Helical" evidence="8">
    <location>
        <begin position="49"/>
        <end position="68"/>
    </location>
</feature>
<feature type="transmembrane region" description="Helical" evidence="8">
    <location>
        <begin position="273"/>
        <end position="293"/>
    </location>
</feature>
<feature type="transmembrane region" description="Helical" evidence="8">
    <location>
        <begin position="237"/>
        <end position="261"/>
    </location>
</feature>
<organism evidence="9 10">
    <name type="scientific">Sulfobacillus acidophilus</name>
    <dbReference type="NCBI Taxonomy" id="53633"/>
    <lineage>
        <taxon>Bacteria</taxon>
        <taxon>Bacillati</taxon>
        <taxon>Bacillota</taxon>
        <taxon>Clostridia</taxon>
        <taxon>Eubacteriales</taxon>
        <taxon>Clostridiales Family XVII. Incertae Sedis</taxon>
        <taxon>Sulfobacillus</taxon>
    </lineage>
</organism>
<dbReference type="GO" id="GO:0006508">
    <property type="term" value="P:proteolysis"/>
    <property type="evidence" value="ECO:0007669"/>
    <property type="project" value="UniProtKB-KW"/>
</dbReference>
<evidence type="ECO:0000256" key="2">
    <source>
        <dbReference type="ARBA" id="ARBA00022475"/>
    </source>
</evidence>
<dbReference type="GO" id="GO:0008233">
    <property type="term" value="F:peptidase activity"/>
    <property type="evidence" value="ECO:0007669"/>
    <property type="project" value="UniProtKB-KW"/>
</dbReference>
<dbReference type="InterPro" id="IPR019127">
    <property type="entry name" value="Exosortase"/>
</dbReference>
<keyword evidence="3" id="KW-0645">Protease</keyword>
<feature type="transmembrane region" description="Helical" evidence="8">
    <location>
        <begin position="80"/>
        <end position="98"/>
    </location>
</feature>
<evidence type="ECO:0000256" key="7">
    <source>
        <dbReference type="ARBA" id="ARBA00023136"/>
    </source>
</evidence>
<reference evidence="9 10" key="1">
    <citation type="journal article" date="2014" name="BMC Genomics">
        <title>Comparison of environmental and isolate Sulfobacillus genomes reveals diverse carbon, sulfur, nitrogen, and hydrogen metabolisms.</title>
        <authorList>
            <person name="Justice N.B."/>
            <person name="Norman A."/>
            <person name="Brown C.T."/>
            <person name="Singh A."/>
            <person name="Thomas B.C."/>
            <person name="Banfield J.F."/>
        </authorList>
    </citation>
    <scope>NUCLEOTIDE SEQUENCE [LARGE SCALE GENOMIC DNA]</scope>
    <source>
        <strain evidence="9">AMDSBA3</strain>
    </source>
</reference>
<dbReference type="GO" id="GO:0005886">
    <property type="term" value="C:plasma membrane"/>
    <property type="evidence" value="ECO:0007669"/>
    <property type="project" value="UniProtKB-SubCell"/>
</dbReference>
<evidence type="ECO:0000256" key="6">
    <source>
        <dbReference type="ARBA" id="ARBA00022989"/>
    </source>
</evidence>
<sequence length="544" mass="58556">MTSTPPVAHRRGTPVALWALWVAVSVAPLLAYASPLWNNLLADTPIADLVWIPIIALGWTMWNILSIPTNPAHDDSELNIILGGLLALITGLALVIAPERWPAFFVHDHAGLLLWPLWLLAMTWLLWGLTVTRQLLWPLLYLLLVWPPIFEGLANATQSVLVRWAVAILTTLSHHVTWLSPAAATGTFAVVHHGQPYLVVVAEACSGADSLLGAAIIIPVVWFVFRGSLRGKFIISLLALLGALVLNWVRLAIIVFAVHVIGPTFTFAYIHPVLGFVLFALLAVGVMALFAPFGLHAPALPHDVTRTFPGWGRTGSAIVIATAVAVLLWPLVSLPRGSFGNPSPVATFNVRTFLPSLSAFDKRAVYYANESSVLGLGSATQADLYSYHGGQGQALVEMWSTPDASALATYGFHACLLYHGDNLAATRSFQLVPGVVATAYAVVLPPNHVGGPRSTYVDVEWSDAVSVHGHTQYIRTSIAAFSSSRPHLGHLPQSAVHLLSLSPVQAMIAPASTGHWSPSLLQTRTVLVDMAQQLFAQSLKSHRG</sequence>
<keyword evidence="4 8" id="KW-0812">Transmembrane</keyword>
<evidence type="ECO:0000256" key="8">
    <source>
        <dbReference type="SAM" id="Phobius"/>
    </source>
</evidence>
<keyword evidence="7 8" id="KW-0472">Membrane</keyword>
<gene>
    <name evidence="9" type="ORF">C7B45_05715</name>
</gene>
<protein>
    <submittedName>
        <fullName evidence="9">Exosortase</fullName>
    </submittedName>
</protein>
<evidence type="ECO:0000313" key="10">
    <source>
        <dbReference type="Proteomes" id="UP000241848"/>
    </source>
</evidence>
<name>A0A2T2WKD2_9FIRM</name>
<feature type="transmembrane region" description="Helical" evidence="8">
    <location>
        <begin position="197"/>
        <end position="225"/>
    </location>
</feature>
<feature type="transmembrane region" description="Helical" evidence="8">
    <location>
        <begin position="314"/>
        <end position="332"/>
    </location>
</feature>
<dbReference type="Pfam" id="PF09721">
    <property type="entry name" value="Exosortase_EpsH"/>
    <property type="match status" value="1"/>
</dbReference>
<evidence type="ECO:0000256" key="1">
    <source>
        <dbReference type="ARBA" id="ARBA00004651"/>
    </source>
</evidence>
<comment type="caution">
    <text evidence="9">The sequence shown here is derived from an EMBL/GenBank/DDBJ whole genome shotgun (WGS) entry which is preliminary data.</text>
</comment>
<evidence type="ECO:0000256" key="5">
    <source>
        <dbReference type="ARBA" id="ARBA00022801"/>
    </source>
</evidence>
<comment type="subcellular location">
    <subcellularLocation>
        <location evidence="1">Cell membrane</location>
        <topology evidence="1">Multi-pass membrane protein</topology>
    </subcellularLocation>
</comment>
<dbReference type="AlphaFoldDB" id="A0A2T2WKD2"/>
<keyword evidence="6 8" id="KW-1133">Transmembrane helix</keyword>
<feature type="transmembrane region" description="Helical" evidence="8">
    <location>
        <begin position="15"/>
        <end position="37"/>
    </location>
</feature>
<feature type="transmembrane region" description="Helical" evidence="8">
    <location>
        <begin position="110"/>
        <end position="129"/>
    </location>
</feature>
<feature type="transmembrane region" description="Helical" evidence="8">
    <location>
        <begin position="135"/>
        <end position="153"/>
    </location>
</feature>
<dbReference type="EMBL" id="PXYV01000013">
    <property type="protein sequence ID" value="PSR22692.1"/>
    <property type="molecule type" value="Genomic_DNA"/>
</dbReference>
<keyword evidence="2" id="KW-1003">Cell membrane</keyword>